<dbReference type="CDD" id="cd02120">
    <property type="entry name" value="PA_subtilisin_like"/>
    <property type="match status" value="1"/>
</dbReference>
<dbReference type="InterPro" id="IPR000209">
    <property type="entry name" value="Peptidase_S8/S53_dom"/>
</dbReference>
<comment type="caution">
    <text evidence="5">The sequence shown here is derived from an EMBL/GenBank/DDBJ whole genome shotgun (WGS) entry which is preliminary data.</text>
</comment>
<accession>A0ABC8LZW0</accession>
<protein>
    <recommendedName>
        <fullName evidence="4">Peptidase S8/S53 domain-containing protein</fullName>
    </recommendedName>
</protein>
<evidence type="ECO:0000256" key="2">
    <source>
        <dbReference type="ARBA" id="ARBA00022729"/>
    </source>
</evidence>
<evidence type="ECO:0000259" key="4">
    <source>
        <dbReference type="Pfam" id="PF00082"/>
    </source>
</evidence>
<evidence type="ECO:0000256" key="3">
    <source>
        <dbReference type="PROSITE-ProRule" id="PRU01240"/>
    </source>
</evidence>
<organism evidence="5 6">
    <name type="scientific">Eruca vesicaria subsp. sativa</name>
    <name type="common">Garden rocket</name>
    <name type="synonym">Eruca sativa</name>
    <dbReference type="NCBI Taxonomy" id="29727"/>
    <lineage>
        <taxon>Eukaryota</taxon>
        <taxon>Viridiplantae</taxon>
        <taxon>Streptophyta</taxon>
        <taxon>Embryophyta</taxon>
        <taxon>Tracheophyta</taxon>
        <taxon>Spermatophyta</taxon>
        <taxon>Magnoliopsida</taxon>
        <taxon>eudicotyledons</taxon>
        <taxon>Gunneridae</taxon>
        <taxon>Pentapetalae</taxon>
        <taxon>rosids</taxon>
        <taxon>malvids</taxon>
        <taxon>Brassicales</taxon>
        <taxon>Brassicaceae</taxon>
        <taxon>Brassiceae</taxon>
        <taxon>Eruca</taxon>
    </lineage>
</organism>
<dbReference type="SUPFAM" id="SSF52743">
    <property type="entry name" value="Subtilisin-like"/>
    <property type="match status" value="1"/>
</dbReference>
<name>A0ABC8LZW0_ERUVS</name>
<evidence type="ECO:0000313" key="5">
    <source>
        <dbReference type="EMBL" id="CAH8388469.1"/>
    </source>
</evidence>
<dbReference type="EMBL" id="CAKOAT010797375">
    <property type="protein sequence ID" value="CAH8388469.1"/>
    <property type="molecule type" value="Genomic_DNA"/>
</dbReference>
<dbReference type="InterPro" id="IPR036852">
    <property type="entry name" value="Peptidase_S8/S53_dom_sf"/>
</dbReference>
<comment type="caution">
    <text evidence="3">Lacks conserved residue(s) required for the propagation of feature annotation.</text>
</comment>
<feature type="domain" description="Peptidase S8/S53" evidence="4">
    <location>
        <begin position="16"/>
        <end position="262"/>
    </location>
</feature>
<dbReference type="Proteomes" id="UP001642260">
    <property type="component" value="Unassembled WGS sequence"/>
</dbReference>
<keyword evidence="6" id="KW-1185">Reference proteome</keyword>
<dbReference type="Pfam" id="PF00082">
    <property type="entry name" value="Peptidase_S8"/>
    <property type="match status" value="1"/>
</dbReference>
<dbReference type="PANTHER" id="PTHR10795">
    <property type="entry name" value="PROPROTEIN CONVERTASE SUBTILISIN/KEXIN"/>
    <property type="match status" value="1"/>
</dbReference>
<dbReference type="PROSITE" id="PS51892">
    <property type="entry name" value="SUBTILASE"/>
    <property type="match status" value="1"/>
</dbReference>
<comment type="similarity">
    <text evidence="1 3">Belongs to the peptidase S8 family.</text>
</comment>
<evidence type="ECO:0000313" key="6">
    <source>
        <dbReference type="Proteomes" id="UP001642260"/>
    </source>
</evidence>
<dbReference type="Gene3D" id="3.40.50.200">
    <property type="entry name" value="Peptidase S8/S53 domain"/>
    <property type="match status" value="1"/>
</dbReference>
<sequence>MTGLDILDTVGDFSTGTVRGGAPKARIASYKVCWNVMGDDGETDGSCSLVDEWKAVDDAIHDGVDVMSVSLGGTIPDDSEVDKLEFIAAFHAVAKGIPVVASAGNEGPGAQTVVNAAPWLLTVAATALDRSFLTKITLGNKQIFLVESLYTGPEISTGLAFLNSNSDDNSDVKGKTVLVFDSLTPVAGKGVAGVILAQKPDDLLSRCKDFACIFTDYELGTDILQYIRSSRSPTVRISAATTLTGLPATAKVAAFSSRGPNSVSPAILKVIDKACVISNNIWLQQKLKPF</sequence>
<dbReference type="Gene3D" id="3.50.30.30">
    <property type="match status" value="1"/>
</dbReference>
<reference evidence="5 6" key="1">
    <citation type="submission" date="2022-03" db="EMBL/GenBank/DDBJ databases">
        <authorList>
            <person name="Macdonald S."/>
            <person name="Ahmed S."/>
            <person name="Newling K."/>
        </authorList>
    </citation>
    <scope>NUCLEOTIDE SEQUENCE [LARGE SCALE GENOMIC DNA]</scope>
</reference>
<keyword evidence="2" id="KW-0732">Signal</keyword>
<evidence type="ECO:0000256" key="1">
    <source>
        <dbReference type="ARBA" id="ARBA00011073"/>
    </source>
</evidence>
<proteinExistence type="inferred from homology"/>
<gene>
    <name evidence="5" type="ORF">ERUC_LOCUS40952</name>
</gene>
<dbReference type="AlphaFoldDB" id="A0ABC8LZW0"/>
<dbReference type="InterPro" id="IPR045051">
    <property type="entry name" value="SBT"/>
</dbReference>